<reference evidence="3 4" key="1">
    <citation type="submission" date="2021-03" db="EMBL/GenBank/DDBJ databases">
        <title>Genomic Encyclopedia of Type Strains, Phase IV (KMG-IV): sequencing the most valuable type-strain genomes for metagenomic binning, comparative biology and taxonomic classification.</title>
        <authorList>
            <person name="Goeker M."/>
        </authorList>
    </citation>
    <scope>NUCLEOTIDE SEQUENCE [LARGE SCALE GENOMIC DNA]</scope>
    <source>
        <strain evidence="3 4">DSM 14349</strain>
    </source>
</reference>
<feature type="region of interest" description="Disordered" evidence="1">
    <location>
        <begin position="23"/>
        <end position="43"/>
    </location>
</feature>
<keyword evidence="4" id="KW-1185">Reference proteome</keyword>
<protein>
    <submittedName>
        <fullName evidence="3">Peptidoglycan hydrolase CwlO-like protein</fullName>
    </submittedName>
</protein>
<feature type="compositionally biased region" description="Polar residues" evidence="1">
    <location>
        <begin position="24"/>
        <end position="43"/>
    </location>
</feature>
<dbReference type="RefSeq" id="WP_280921100.1">
    <property type="nucleotide sequence ID" value="NZ_JAGGKG010000003.1"/>
</dbReference>
<feature type="signal peptide" evidence="2">
    <location>
        <begin position="1"/>
        <end position="23"/>
    </location>
</feature>
<dbReference type="Proteomes" id="UP001519272">
    <property type="component" value="Unassembled WGS sequence"/>
</dbReference>
<proteinExistence type="predicted"/>
<comment type="caution">
    <text evidence="3">The sequence shown here is derived from an EMBL/GenBank/DDBJ whole genome shotgun (WGS) entry which is preliminary data.</text>
</comment>
<organism evidence="3 4">
    <name type="scientific">Paenibacillus turicensis</name>
    <dbReference type="NCBI Taxonomy" id="160487"/>
    <lineage>
        <taxon>Bacteria</taxon>
        <taxon>Bacillati</taxon>
        <taxon>Bacillota</taxon>
        <taxon>Bacilli</taxon>
        <taxon>Bacillales</taxon>
        <taxon>Paenibacillaceae</taxon>
        <taxon>Paenibacillus</taxon>
    </lineage>
</organism>
<evidence type="ECO:0000256" key="2">
    <source>
        <dbReference type="SAM" id="SignalP"/>
    </source>
</evidence>
<evidence type="ECO:0000313" key="3">
    <source>
        <dbReference type="EMBL" id="MBP1904217.1"/>
    </source>
</evidence>
<evidence type="ECO:0000313" key="4">
    <source>
        <dbReference type="Proteomes" id="UP001519272"/>
    </source>
</evidence>
<gene>
    <name evidence="3" type="ORF">J2Z32_000834</name>
</gene>
<keyword evidence="2" id="KW-0732">Signal</keyword>
<sequence>MKKKIIVMLLLSMVCISSGLVEASQPSQSSPLGIQVNSQHGGA</sequence>
<accession>A0ABS4FNR5</accession>
<dbReference type="EMBL" id="JAGGKG010000003">
    <property type="protein sequence ID" value="MBP1904217.1"/>
    <property type="molecule type" value="Genomic_DNA"/>
</dbReference>
<evidence type="ECO:0000256" key="1">
    <source>
        <dbReference type="SAM" id="MobiDB-lite"/>
    </source>
</evidence>
<name>A0ABS4FNR5_9BACL</name>
<feature type="chain" id="PRO_5046660027" evidence="2">
    <location>
        <begin position="24"/>
        <end position="43"/>
    </location>
</feature>